<evidence type="ECO:0000256" key="1">
    <source>
        <dbReference type="SAM" id="MobiDB-lite"/>
    </source>
</evidence>
<protein>
    <submittedName>
        <fullName evidence="2">Uncharacterized protein</fullName>
    </submittedName>
</protein>
<reference evidence="2 3" key="1">
    <citation type="journal article" date="2016" name="Mol. Biol. Evol.">
        <title>Comparative Genomics of Early-Diverging Mushroom-Forming Fungi Provides Insights into the Origins of Lignocellulose Decay Capabilities.</title>
        <authorList>
            <person name="Nagy L.G."/>
            <person name="Riley R."/>
            <person name="Tritt A."/>
            <person name="Adam C."/>
            <person name="Daum C."/>
            <person name="Floudas D."/>
            <person name="Sun H."/>
            <person name="Yadav J.S."/>
            <person name="Pangilinan J."/>
            <person name="Larsson K.H."/>
            <person name="Matsuura K."/>
            <person name="Barry K."/>
            <person name="Labutti K."/>
            <person name="Kuo R."/>
            <person name="Ohm R.A."/>
            <person name="Bhattacharya S.S."/>
            <person name="Shirouzu T."/>
            <person name="Yoshinaga Y."/>
            <person name="Martin F.M."/>
            <person name="Grigoriev I.V."/>
            <person name="Hibbett D.S."/>
        </authorList>
    </citation>
    <scope>NUCLEOTIDE SEQUENCE [LARGE SCALE GENOMIC DNA]</scope>
    <source>
        <strain evidence="2 3">HHB12029</strain>
    </source>
</reference>
<evidence type="ECO:0000313" key="3">
    <source>
        <dbReference type="Proteomes" id="UP000077266"/>
    </source>
</evidence>
<dbReference type="Proteomes" id="UP000077266">
    <property type="component" value="Unassembled WGS sequence"/>
</dbReference>
<keyword evidence="3" id="KW-1185">Reference proteome</keyword>
<organism evidence="2 3">
    <name type="scientific">Exidia glandulosa HHB12029</name>
    <dbReference type="NCBI Taxonomy" id="1314781"/>
    <lineage>
        <taxon>Eukaryota</taxon>
        <taxon>Fungi</taxon>
        <taxon>Dikarya</taxon>
        <taxon>Basidiomycota</taxon>
        <taxon>Agaricomycotina</taxon>
        <taxon>Agaricomycetes</taxon>
        <taxon>Auriculariales</taxon>
        <taxon>Exidiaceae</taxon>
        <taxon>Exidia</taxon>
    </lineage>
</organism>
<sequence length="107" mass="12390">MWNPDTSLITSREDWRKEMARWRASIQELDQDSDVDFEEDAPAGRKRSLLPCTLERLFGDAPKNPPRPKRTYTEEEHYMELMADELADPEPAKDDGALEGSGDEYEE</sequence>
<feature type="region of interest" description="Disordered" evidence="1">
    <location>
        <begin position="82"/>
        <end position="107"/>
    </location>
</feature>
<proteinExistence type="predicted"/>
<accession>A0A165Z2R6</accession>
<dbReference type="OrthoDB" id="3013045at2759"/>
<dbReference type="InParanoid" id="A0A165Z2R6"/>
<name>A0A165Z2R6_EXIGL</name>
<evidence type="ECO:0000313" key="2">
    <source>
        <dbReference type="EMBL" id="KZV78859.1"/>
    </source>
</evidence>
<gene>
    <name evidence="2" type="ORF">EXIGLDRAFT_708224</name>
</gene>
<dbReference type="EMBL" id="KV426738">
    <property type="protein sequence ID" value="KZV78859.1"/>
    <property type="molecule type" value="Genomic_DNA"/>
</dbReference>
<dbReference type="AlphaFoldDB" id="A0A165Z2R6"/>